<dbReference type="InterPro" id="IPR036621">
    <property type="entry name" value="Anticodon-bd_dom_sf"/>
</dbReference>
<dbReference type="InterPro" id="IPR002314">
    <property type="entry name" value="aa-tRNA-synt_IIb"/>
</dbReference>
<evidence type="ECO:0000259" key="3">
    <source>
        <dbReference type="Pfam" id="PF00587"/>
    </source>
</evidence>
<dbReference type="GO" id="GO:0005737">
    <property type="term" value="C:cytoplasm"/>
    <property type="evidence" value="ECO:0007669"/>
    <property type="project" value="InterPro"/>
</dbReference>
<proteinExistence type="inferred from homology"/>
<dbReference type="InterPro" id="IPR002320">
    <property type="entry name" value="Thr-tRNA-ligase_IIa"/>
</dbReference>
<dbReference type="EC" id="6.1.1.3" evidence="5"/>
<dbReference type="FunFam" id="3.40.50.800:FF:000001">
    <property type="entry name" value="Threonine--tRNA ligase"/>
    <property type="match status" value="1"/>
</dbReference>
<dbReference type="GO" id="GO:0004829">
    <property type="term" value="F:threonine-tRNA ligase activity"/>
    <property type="evidence" value="ECO:0007669"/>
    <property type="project" value="UniProtKB-EC"/>
</dbReference>
<dbReference type="InterPro" id="IPR045864">
    <property type="entry name" value="aa-tRNA-synth_II/BPL/LPL"/>
</dbReference>
<feature type="domain" description="Aminoacyl-tRNA synthetase class II (G/ P/ S/T)" evidence="3">
    <location>
        <begin position="4"/>
        <end position="44"/>
    </location>
</feature>
<keyword evidence="2" id="KW-0648">Protein biosynthesis</keyword>
<dbReference type="PRINTS" id="PR01047">
    <property type="entry name" value="TRNASYNTHTHR"/>
</dbReference>
<dbReference type="AlphaFoldDB" id="A0A644WJF9"/>
<evidence type="ECO:0000313" key="5">
    <source>
        <dbReference type="EMBL" id="MPM03717.1"/>
    </source>
</evidence>
<evidence type="ECO:0000256" key="2">
    <source>
        <dbReference type="ARBA" id="ARBA00022917"/>
    </source>
</evidence>
<dbReference type="CDD" id="cd00860">
    <property type="entry name" value="ThrRS_anticodon"/>
    <property type="match status" value="1"/>
</dbReference>
<dbReference type="PANTHER" id="PTHR11451">
    <property type="entry name" value="THREONINE-TRNA LIGASE"/>
    <property type="match status" value="1"/>
</dbReference>
<protein>
    <submittedName>
        <fullName evidence="5">Threonine--tRNA ligase</fullName>
        <ecNumber evidence="5">6.1.1.3</ecNumber>
    </submittedName>
</protein>
<dbReference type="Pfam" id="PF03129">
    <property type="entry name" value="HGTP_anticodon"/>
    <property type="match status" value="1"/>
</dbReference>
<sequence>MDYNLPERFELEYVGADDKKHRPVMIHRAPFGSMERFIAVLIEHTGGKFPLWLSPEQAVILPVSEKYNDYSKKVADFLNNADIRASIDDRNETIGKKIRENELKRVPFLLVVGEKEAESGTISVRKQGDGDKGAMSMEEFRQLIESEIKRQIE</sequence>
<dbReference type="InterPro" id="IPR004154">
    <property type="entry name" value="Anticodon-bd"/>
</dbReference>
<reference evidence="5" key="1">
    <citation type="submission" date="2019-08" db="EMBL/GenBank/DDBJ databases">
        <authorList>
            <person name="Kucharzyk K."/>
            <person name="Murdoch R.W."/>
            <person name="Higgins S."/>
            <person name="Loffler F."/>
        </authorList>
    </citation>
    <scope>NUCLEOTIDE SEQUENCE</scope>
</reference>
<dbReference type="Pfam" id="PF00587">
    <property type="entry name" value="tRNA-synt_2b"/>
    <property type="match status" value="1"/>
</dbReference>
<evidence type="ECO:0000259" key="4">
    <source>
        <dbReference type="Pfam" id="PF03129"/>
    </source>
</evidence>
<name>A0A644WJF9_9ZZZZ</name>
<dbReference type="SUPFAM" id="SSF55681">
    <property type="entry name" value="Class II aaRS and biotin synthetases"/>
    <property type="match status" value="1"/>
</dbReference>
<accession>A0A644WJF9</accession>
<dbReference type="EMBL" id="VSSQ01000976">
    <property type="protein sequence ID" value="MPM03717.1"/>
    <property type="molecule type" value="Genomic_DNA"/>
</dbReference>
<comment type="similarity">
    <text evidence="1">Belongs to the class-II aminoacyl-tRNA synthetase family.</text>
</comment>
<evidence type="ECO:0000256" key="1">
    <source>
        <dbReference type="ARBA" id="ARBA00008226"/>
    </source>
</evidence>
<dbReference type="GO" id="GO:0005524">
    <property type="term" value="F:ATP binding"/>
    <property type="evidence" value="ECO:0007669"/>
    <property type="project" value="InterPro"/>
</dbReference>
<dbReference type="InterPro" id="IPR047246">
    <property type="entry name" value="ThrRS_anticodon"/>
</dbReference>
<dbReference type="GO" id="GO:0006435">
    <property type="term" value="P:threonyl-tRNA aminoacylation"/>
    <property type="evidence" value="ECO:0007669"/>
    <property type="project" value="InterPro"/>
</dbReference>
<feature type="domain" description="Anticodon-binding" evidence="4">
    <location>
        <begin position="57"/>
        <end position="146"/>
    </location>
</feature>
<dbReference type="Gene3D" id="3.40.50.800">
    <property type="entry name" value="Anticodon-binding domain"/>
    <property type="match status" value="1"/>
</dbReference>
<dbReference type="PANTHER" id="PTHR11451:SF44">
    <property type="entry name" value="THREONINE--TRNA LIGASE, CHLOROPLASTIC_MITOCHONDRIAL 2"/>
    <property type="match status" value="1"/>
</dbReference>
<keyword evidence="5" id="KW-0436">Ligase</keyword>
<dbReference type="SUPFAM" id="SSF52954">
    <property type="entry name" value="Class II aaRS ABD-related"/>
    <property type="match status" value="1"/>
</dbReference>
<organism evidence="5">
    <name type="scientific">bioreactor metagenome</name>
    <dbReference type="NCBI Taxonomy" id="1076179"/>
    <lineage>
        <taxon>unclassified sequences</taxon>
        <taxon>metagenomes</taxon>
        <taxon>ecological metagenomes</taxon>
    </lineage>
</organism>
<comment type="caution">
    <text evidence="5">The sequence shown here is derived from an EMBL/GenBank/DDBJ whole genome shotgun (WGS) entry which is preliminary data.</text>
</comment>
<gene>
    <name evidence="5" type="primary">thrS_10</name>
    <name evidence="5" type="ORF">SDC9_49984</name>
</gene>
<dbReference type="Gene3D" id="3.30.930.10">
    <property type="entry name" value="Bira Bifunctional Protein, Domain 2"/>
    <property type="match status" value="1"/>
</dbReference>